<dbReference type="Proteomes" id="UP001500984">
    <property type="component" value="Unassembled WGS sequence"/>
</dbReference>
<protein>
    <recommendedName>
        <fullName evidence="2">Glyoxalase-like domain-containing protein</fullName>
    </recommendedName>
</protein>
<organism evidence="3 4">
    <name type="scientific">Brevibacterium salitolerans</name>
    <dbReference type="NCBI Taxonomy" id="1403566"/>
    <lineage>
        <taxon>Bacteria</taxon>
        <taxon>Bacillati</taxon>
        <taxon>Actinomycetota</taxon>
        <taxon>Actinomycetes</taxon>
        <taxon>Micrococcales</taxon>
        <taxon>Brevibacteriaceae</taxon>
        <taxon>Brevibacterium</taxon>
    </lineage>
</organism>
<name>A0ABN2WK00_9MICO</name>
<feature type="region of interest" description="Disordered" evidence="1">
    <location>
        <begin position="1"/>
        <end position="21"/>
    </location>
</feature>
<dbReference type="EMBL" id="BAAAPZ010000004">
    <property type="protein sequence ID" value="GAA2093476.1"/>
    <property type="molecule type" value="Genomic_DNA"/>
</dbReference>
<feature type="region of interest" description="Disordered" evidence="1">
    <location>
        <begin position="179"/>
        <end position="203"/>
    </location>
</feature>
<dbReference type="PANTHER" id="PTHR40265:SF1">
    <property type="entry name" value="GLYOXALASE-LIKE DOMAIN-CONTAINING PROTEIN"/>
    <property type="match status" value="1"/>
</dbReference>
<dbReference type="InterPro" id="IPR025870">
    <property type="entry name" value="Glyoxalase-like_dom"/>
</dbReference>
<evidence type="ECO:0000256" key="1">
    <source>
        <dbReference type="SAM" id="MobiDB-lite"/>
    </source>
</evidence>
<evidence type="ECO:0000313" key="4">
    <source>
        <dbReference type="Proteomes" id="UP001500984"/>
    </source>
</evidence>
<reference evidence="3 4" key="1">
    <citation type="journal article" date="2019" name="Int. J. Syst. Evol. Microbiol.">
        <title>The Global Catalogue of Microorganisms (GCM) 10K type strain sequencing project: providing services to taxonomists for standard genome sequencing and annotation.</title>
        <authorList>
            <consortium name="The Broad Institute Genomics Platform"/>
            <consortium name="The Broad Institute Genome Sequencing Center for Infectious Disease"/>
            <person name="Wu L."/>
            <person name="Ma J."/>
        </authorList>
    </citation>
    <scope>NUCLEOTIDE SEQUENCE [LARGE SCALE GENOMIC DNA]</scope>
    <source>
        <strain evidence="3 4">JCM 15900</strain>
    </source>
</reference>
<gene>
    <name evidence="3" type="ORF">GCM10009823_11840</name>
</gene>
<sequence>MSEAVPARGGESEAVPARPTASGIPSTFDHLVVAVPELAAGVAEFEELTGAKSVPGGSHPGRGTANHLVPLIPRGWGADSLTYLEILGPDPAQDPALAAAQLAGFDRMAAQRWAVHPDDLDATVAAADEAGVDYGAVFDMARDTPEGGRLEWRLTRRAPLAYGGAQPFLIDWAESPHPARTLRQGAGDPASASETGSAAAPGVSGAGEAALTLERLEFFAPDPAALATALGVLAASGAGDGSFTVEEAAHPGFRAVLSGPRGEAVLETPVRQE</sequence>
<dbReference type="Gene3D" id="3.10.180.10">
    <property type="entry name" value="2,3-Dihydroxybiphenyl 1,2-Dioxygenase, domain 1"/>
    <property type="match status" value="1"/>
</dbReference>
<dbReference type="PANTHER" id="PTHR40265">
    <property type="entry name" value="BLL2707 PROTEIN"/>
    <property type="match status" value="1"/>
</dbReference>
<evidence type="ECO:0000313" key="3">
    <source>
        <dbReference type="EMBL" id="GAA2093476.1"/>
    </source>
</evidence>
<accession>A0ABN2WK00</accession>
<proteinExistence type="predicted"/>
<dbReference type="Pfam" id="PF13468">
    <property type="entry name" value="Glyoxalase_3"/>
    <property type="match status" value="1"/>
</dbReference>
<evidence type="ECO:0000259" key="2">
    <source>
        <dbReference type="Pfam" id="PF13468"/>
    </source>
</evidence>
<dbReference type="InterPro" id="IPR029068">
    <property type="entry name" value="Glyas_Bleomycin-R_OHBP_Dase"/>
</dbReference>
<keyword evidence="4" id="KW-1185">Reference proteome</keyword>
<comment type="caution">
    <text evidence="3">The sequence shown here is derived from an EMBL/GenBank/DDBJ whole genome shotgun (WGS) entry which is preliminary data.</text>
</comment>
<dbReference type="SUPFAM" id="SSF54593">
    <property type="entry name" value="Glyoxalase/Bleomycin resistance protein/Dihydroxybiphenyl dioxygenase"/>
    <property type="match status" value="1"/>
</dbReference>
<feature type="domain" description="Glyoxalase-like" evidence="2">
    <location>
        <begin position="28"/>
        <end position="230"/>
    </location>
</feature>